<evidence type="ECO:0000259" key="1">
    <source>
        <dbReference type="Pfam" id="PF13546"/>
    </source>
</evidence>
<name>A0ABX2D7T3_9CYAN</name>
<dbReference type="InterPro" id="IPR038721">
    <property type="entry name" value="IS701-like_DDE_dom"/>
</dbReference>
<accession>A0ABX2D7T3</accession>
<reference evidence="2 3" key="1">
    <citation type="journal article" date="2020" name="Sci. Rep.">
        <title>A novel cyanobacterial geosmin producer, revising GeoA distribution and dispersion patterns in Bacteria.</title>
        <authorList>
            <person name="Churro C."/>
            <person name="Semedo-Aguiar A.P."/>
            <person name="Silva A.D."/>
            <person name="Pereira-Leal J.B."/>
            <person name="Leite R.B."/>
        </authorList>
    </citation>
    <scope>NUCLEOTIDE SEQUENCE [LARGE SCALE GENOMIC DNA]</scope>
    <source>
        <strain evidence="2 3">IPMA8</strain>
    </source>
</reference>
<organism evidence="2 3">
    <name type="scientific">Microcoleus asticus IPMA8</name>
    <dbReference type="NCBI Taxonomy" id="2563858"/>
    <lineage>
        <taxon>Bacteria</taxon>
        <taxon>Bacillati</taxon>
        <taxon>Cyanobacteriota</taxon>
        <taxon>Cyanophyceae</taxon>
        <taxon>Oscillatoriophycideae</taxon>
        <taxon>Oscillatoriales</taxon>
        <taxon>Microcoleaceae</taxon>
        <taxon>Microcoleus</taxon>
        <taxon>Microcoleus asticus</taxon>
    </lineage>
</organism>
<protein>
    <recommendedName>
        <fullName evidence="1">Transposase IS701-like DDE domain-containing protein</fullName>
    </recommendedName>
</protein>
<dbReference type="EMBL" id="SRRZ01000288">
    <property type="protein sequence ID" value="NQE38634.1"/>
    <property type="molecule type" value="Genomic_DNA"/>
</dbReference>
<keyword evidence="3" id="KW-1185">Reference proteome</keyword>
<gene>
    <name evidence="2" type="ORF">E5S67_06419</name>
</gene>
<evidence type="ECO:0000313" key="3">
    <source>
        <dbReference type="Proteomes" id="UP000702425"/>
    </source>
</evidence>
<proteinExistence type="predicted"/>
<dbReference type="Pfam" id="PF13546">
    <property type="entry name" value="DDE_5"/>
    <property type="match status" value="1"/>
</dbReference>
<comment type="caution">
    <text evidence="2">The sequence shown here is derived from an EMBL/GenBank/DDBJ whole genome shotgun (WGS) entry which is preliminary data.</text>
</comment>
<dbReference type="Proteomes" id="UP000702425">
    <property type="component" value="Unassembled WGS sequence"/>
</dbReference>
<feature type="domain" description="Transposase IS701-like DDE" evidence="1">
    <location>
        <begin position="1"/>
        <end position="104"/>
    </location>
</feature>
<dbReference type="RefSeq" id="WP_281363615.1">
    <property type="nucleotide sequence ID" value="NZ_CAWPPK010000210.1"/>
</dbReference>
<sequence length="113" mass="12992">MALNPLFRRKWSSVSEALQDSQPDREQLMKLYFQQMSGVERPILAVDHTAWARPDAPTLRERTYEHQATAIHGNKPIAIGLGYSTIAWIPEAQGSWALPLRHERITRKGYTHQ</sequence>
<evidence type="ECO:0000313" key="2">
    <source>
        <dbReference type="EMBL" id="NQE38634.1"/>
    </source>
</evidence>